<evidence type="ECO:0000259" key="7">
    <source>
        <dbReference type="Pfam" id="PF02631"/>
    </source>
</evidence>
<proteinExistence type="inferred from homology"/>
<organism evidence="10 11">
    <name type="scientific">Corynebacterium pseudodiphtheriticum</name>
    <dbReference type="NCBI Taxonomy" id="37637"/>
    <lineage>
        <taxon>Bacteria</taxon>
        <taxon>Bacillati</taxon>
        <taxon>Actinomycetota</taxon>
        <taxon>Actinomycetes</taxon>
        <taxon>Mycobacteriales</taxon>
        <taxon>Corynebacteriaceae</taxon>
        <taxon>Corynebacterium</taxon>
    </lineage>
</organism>
<sequence>MTPKSNQPAHQSRGDSQPSARKITQLRDAIAAHTAKNSDGSAFIDRELEEAKTPVCKKALGLLNYRARSTQELRGKLLDAEFEAEVIDEVIADLEHSELLNDEKFAHEWVHQRHQRRGKTRLVLDHELADKGIAPGIRAQALEQIDDDDEAALAETLARKKAKKVKRVEDRADYDKELRKIVGVLARRGFGQGMALGIARQALDKRCDELGTEVR</sequence>
<dbReference type="GO" id="GO:0006282">
    <property type="term" value="P:regulation of DNA repair"/>
    <property type="evidence" value="ECO:0007669"/>
    <property type="project" value="UniProtKB-UniRule"/>
</dbReference>
<dbReference type="Gene3D" id="1.10.10.10">
    <property type="entry name" value="Winged helix-like DNA-binding domain superfamily/Winged helix DNA-binding domain"/>
    <property type="match status" value="2"/>
</dbReference>
<accession>A0AAP4BP83</accession>
<dbReference type="Proteomes" id="UP001224412">
    <property type="component" value="Unassembled WGS sequence"/>
</dbReference>
<feature type="region of interest" description="Disordered" evidence="6">
    <location>
        <begin position="1"/>
        <end position="22"/>
    </location>
</feature>
<evidence type="ECO:0000256" key="5">
    <source>
        <dbReference type="HAMAP-Rule" id="MF_01114"/>
    </source>
</evidence>
<feature type="domain" description="RecX second three-helical" evidence="7">
    <location>
        <begin position="101"/>
        <end position="142"/>
    </location>
</feature>
<evidence type="ECO:0000256" key="4">
    <source>
        <dbReference type="ARBA" id="ARBA00022490"/>
    </source>
</evidence>
<dbReference type="AlphaFoldDB" id="A0AAP4BP83"/>
<dbReference type="InterPro" id="IPR053925">
    <property type="entry name" value="RecX_HTH_3rd"/>
</dbReference>
<dbReference type="InterPro" id="IPR053924">
    <property type="entry name" value="RecX_HTH_2nd"/>
</dbReference>
<evidence type="ECO:0000313" key="10">
    <source>
        <dbReference type="EMBL" id="MDK4306744.1"/>
    </source>
</evidence>
<comment type="similarity">
    <text evidence="2 5">Belongs to the RecX family.</text>
</comment>
<evidence type="ECO:0000259" key="9">
    <source>
        <dbReference type="Pfam" id="PF21982"/>
    </source>
</evidence>
<name>A0AAP4BP83_9CORY</name>
<dbReference type="GO" id="GO:0005737">
    <property type="term" value="C:cytoplasm"/>
    <property type="evidence" value="ECO:0007669"/>
    <property type="project" value="UniProtKB-SubCell"/>
</dbReference>
<comment type="function">
    <text evidence="5">Modulates RecA activity.</text>
</comment>
<evidence type="ECO:0000256" key="6">
    <source>
        <dbReference type="SAM" id="MobiDB-lite"/>
    </source>
</evidence>
<feature type="domain" description="RecX third three-helical" evidence="8">
    <location>
        <begin position="148"/>
        <end position="193"/>
    </location>
</feature>
<evidence type="ECO:0000256" key="3">
    <source>
        <dbReference type="ARBA" id="ARBA00018111"/>
    </source>
</evidence>
<dbReference type="Pfam" id="PF21981">
    <property type="entry name" value="RecX_HTH3"/>
    <property type="match status" value="1"/>
</dbReference>
<dbReference type="Pfam" id="PF02631">
    <property type="entry name" value="RecX_HTH2"/>
    <property type="match status" value="1"/>
</dbReference>
<comment type="caution">
    <text evidence="10">The sequence shown here is derived from an EMBL/GenBank/DDBJ whole genome shotgun (WGS) entry which is preliminary data.</text>
</comment>
<dbReference type="PANTHER" id="PTHR33602:SF1">
    <property type="entry name" value="REGULATORY PROTEIN RECX FAMILY PROTEIN"/>
    <property type="match status" value="1"/>
</dbReference>
<dbReference type="EMBL" id="JASNVH010000005">
    <property type="protein sequence ID" value="MDK4306744.1"/>
    <property type="molecule type" value="Genomic_DNA"/>
</dbReference>
<evidence type="ECO:0000256" key="1">
    <source>
        <dbReference type="ARBA" id="ARBA00004496"/>
    </source>
</evidence>
<reference evidence="10" key="1">
    <citation type="submission" date="2023-05" db="EMBL/GenBank/DDBJ databases">
        <title>Metabolic capabilities are highly conserved among human nasal-associated Corynebacterium species in pangenomic analyses.</title>
        <authorList>
            <person name="Tran T.H."/>
            <person name="Roberts A.Q."/>
            <person name="Escapa I.F."/>
            <person name="Gao W."/>
            <person name="Conlan S."/>
            <person name="Kong H."/>
            <person name="Segre J.A."/>
            <person name="Kelly M.S."/>
            <person name="Lemon K.P."/>
        </authorList>
    </citation>
    <scope>NUCLEOTIDE SEQUENCE</scope>
    <source>
        <strain evidence="10">KPL2773</strain>
    </source>
</reference>
<dbReference type="PANTHER" id="PTHR33602">
    <property type="entry name" value="REGULATORY PROTEIN RECX FAMILY PROTEIN"/>
    <property type="match status" value="1"/>
</dbReference>
<dbReference type="InterPro" id="IPR053926">
    <property type="entry name" value="RecX_HTH_1st"/>
</dbReference>
<dbReference type="InterPro" id="IPR036388">
    <property type="entry name" value="WH-like_DNA-bd_sf"/>
</dbReference>
<evidence type="ECO:0000256" key="2">
    <source>
        <dbReference type="ARBA" id="ARBA00009695"/>
    </source>
</evidence>
<evidence type="ECO:0000259" key="8">
    <source>
        <dbReference type="Pfam" id="PF21981"/>
    </source>
</evidence>
<dbReference type="InterPro" id="IPR003783">
    <property type="entry name" value="Regulatory_RecX"/>
</dbReference>
<protein>
    <recommendedName>
        <fullName evidence="3 5">Regulatory protein RecX</fullName>
    </recommendedName>
</protein>
<keyword evidence="4 5" id="KW-0963">Cytoplasm</keyword>
<evidence type="ECO:0000313" key="11">
    <source>
        <dbReference type="Proteomes" id="UP001224412"/>
    </source>
</evidence>
<dbReference type="RefSeq" id="WP_284599265.1">
    <property type="nucleotide sequence ID" value="NZ_JASNVH010000005.1"/>
</dbReference>
<feature type="compositionally biased region" description="Polar residues" evidence="6">
    <location>
        <begin position="1"/>
        <end position="19"/>
    </location>
</feature>
<dbReference type="Pfam" id="PF21982">
    <property type="entry name" value="RecX_HTH1"/>
    <property type="match status" value="1"/>
</dbReference>
<dbReference type="HAMAP" id="MF_01114">
    <property type="entry name" value="RecX"/>
    <property type="match status" value="1"/>
</dbReference>
<feature type="domain" description="RecX first three-helical" evidence="9">
    <location>
        <begin position="58"/>
        <end position="94"/>
    </location>
</feature>
<comment type="subcellular location">
    <subcellularLocation>
        <location evidence="1 5">Cytoplasm</location>
    </subcellularLocation>
</comment>
<gene>
    <name evidence="5" type="primary">recX</name>
    <name evidence="10" type="ORF">QPX42_04150</name>
</gene>